<dbReference type="GO" id="GO:0005737">
    <property type="term" value="C:cytoplasm"/>
    <property type="evidence" value="ECO:0007669"/>
    <property type="project" value="TreeGrafter"/>
</dbReference>
<accession>A0AB33AL49</accession>
<protein>
    <submittedName>
        <fullName evidence="2">Phosphoglycerate mutase family protein, putative</fullName>
    </submittedName>
</protein>
<dbReference type="PANTHER" id="PTHR48100">
    <property type="entry name" value="BROAD-SPECIFICITY PHOSPHATASE YOR283W-RELATED"/>
    <property type="match status" value="1"/>
</dbReference>
<dbReference type="Pfam" id="PF00300">
    <property type="entry name" value="His_Phos_1"/>
    <property type="match status" value="1"/>
</dbReference>
<dbReference type="PANTHER" id="PTHR48100:SF5">
    <property type="entry name" value="HISTIDINE PHOSPHATASE FAMILY PROTEIN"/>
    <property type="match status" value="1"/>
</dbReference>
<organism evidence="2 3">
    <name type="scientific">Streptococcus lutetiensis 033</name>
    <dbReference type="NCBI Taxonomy" id="1076934"/>
    <lineage>
        <taxon>Bacteria</taxon>
        <taxon>Bacillati</taxon>
        <taxon>Bacillota</taxon>
        <taxon>Bacilli</taxon>
        <taxon>Lactobacillales</taxon>
        <taxon>Streptococcaceae</taxon>
        <taxon>Streptococcus</taxon>
    </lineage>
</organism>
<gene>
    <name evidence="2" type="ORF">KE3_0829</name>
</gene>
<evidence type="ECO:0000313" key="2">
    <source>
        <dbReference type="EMBL" id="AGS05332.1"/>
    </source>
</evidence>
<dbReference type="EMBL" id="CP003025">
    <property type="protein sequence ID" value="AGS05332.1"/>
    <property type="molecule type" value="Genomic_DNA"/>
</dbReference>
<dbReference type="Gene3D" id="3.40.50.1240">
    <property type="entry name" value="Phosphoglycerate mutase-like"/>
    <property type="match status" value="1"/>
</dbReference>
<dbReference type="InterPro" id="IPR013078">
    <property type="entry name" value="His_Pase_superF_clade-1"/>
</dbReference>
<name>A0AB33AL49_9STRE</name>
<feature type="binding site" evidence="1">
    <location>
        <begin position="14"/>
        <end position="21"/>
    </location>
    <ligand>
        <name>substrate</name>
    </ligand>
</feature>
<dbReference type="AlphaFoldDB" id="A0AB33AL49"/>
<dbReference type="GO" id="GO:0016791">
    <property type="term" value="F:phosphatase activity"/>
    <property type="evidence" value="ECO:0007669"/>
    <property type="project" value="TreeGrafter"/>
</dbReference>
<dbReference type="KEGG" id="slu:KE3_0829"/>
<dbReference type="CDD" id="cd07067">
    <property type="entry name" value="HP_PGM_like"/>
    <property type="match status" value="1"/>
</dbReference>
<dbReference type="Proteomes" id="UP000015268">
    <property type="component" value="Chromosome"/>
</dbReference>
<keyword evidence="3" id="KW-1185">Reference proteome</keyword>
<proteinExistence type="predicted"/>
<dbReference type="SMART" id="SM00855">
    <property type="entry name" value="PGAM"/>
    <property type="match status" value="1"/>
</dbReference>
<evidence type="ECO:0000256" key="1">
    <source>
        <dbReference type="PIRSR" id="PIRSR613078-2"/>
    </source>
</evidence>
<feature type="binding site" evidence="1">
    <location>
        <position position="66"/>
    </location>
    <ligand>
        <name>substrate</name>
    </ligand>
</feature>
<dbReference type="InterPro" id="IPR050275">
    <property type="entry name" value="PGM_Phosphatase"/>
</dbReference>
<evidence type="ECO:0000313" key="3">
    <source>
        <dbReference type="Proteomes" id="UP000015268"/>
    </source>
</evidence>
<sequence length="209" mass="24452">MVEEKMIKTFYLMRHRQTRFNVQGRIQGMCDSPLTEERIEQAKAARRYFEQEGITFTRVYSSTQERACDTAELATGRVDYIRLKGIKEMDFGAYEAHQEYLNPPVHHEDGSDYRDFFVRYGGESTAQVYECMEQTIREVLENSKEDETLLFVSHGGAIMRFYLHATKNPPIPKKRPANCAIFKITYDGKEMCVQSIYNSSAQEYIFERD</sequence>
<reference evidence="2 3" key="1">
    <citation type="journal article" date="2013" name="BMC Microbiol.">
        <title>Dynamics of fecal microbial communities in children with diarrhea of unknown etiology and genomic analysis of associated Streptococcus lutetiensis.</title>
        <authorList>
            <person name="Jin D."/>
            <person name="Chen C."/>
            <person name="Li L."/>
            <person name="Lu S."/>
            <person name="Li Z."/>
            <person name="Zhou Z."/>
            <person name="Jing H."/>
            <person name="Xu Y."/>
            <person name="Du P."/>
            <person name="Wang H."/>
            <person name="Xiong Y."/>
            <person name="Zheng H."/>
            <person name="Bai X."/>
            <person name="Sun H."/>
            <person name="Wang L."/>
            <person name="Ye C."/>
            <person name="Gottschalk M."/>
            <person name="Xu J."/>
        </authorList>
    </citation>
    <scope>NUCLEOTIDE SEQUENCE [LARGE SCALE GENOMIC DNA]</scope>
    <source>
        <strain evidence="2 3">033</strain>
    </source>
</reference>
<dbReference type="SUPFAM" id="SSF53254">
    <property type="entry name" value="Phosphoglycerate mutase-like"/>
    <property type="match status" value="1"/>
</dbReference>
<dbReference type="InterPro" id="IPR029033">
    <property type="entry name" value="His_PPase_superfam"/>
</dbReference>